<organism evidence="3 4">
    <name type="scientific">Secundilactobacillus paracollinoides</name>
    <dbReference type="NCBI Taxonomy" id="240427"/>
    <lineage>
        <taxon>Bacteria</taxon>
        <taxon>Bacillati</taxon>
        <taxon>Bacillota</taxon>
        <taxon>Bacilli</taxon>
        <taxon>Lactobacillales</taxon>
        <taxon>Lactobacillaceae</taxon>
        <taxon>Secundilactobacillus</taxon>
    </lineage>
</organism>
<protein>
    <recommendedName>
        <fullName evidence="2">GGDEF domain-containing protein</fullName>
    </recommendedName>
</protein>
<dbReference type="PANTHER" id="PTHR45138">
    <property type="entry name" value="REGULATORY COMPONENTS OF SENSORY TRANSDUCTION SYSTEM"/>
    <property type="match status" value="1"/>
</dbReference>
<sequence length="374" mass="42326">MTETTWLVQPLFTGIFMVLGLLLFYQTLGKTVARLTQHNAIKINFRKGPLFVYSVAYWTLISGYVQYRIGLTNNALGFLNFGILILFYVLLYLRIRGLAWVAIGTMVAQILFLNGTQMRIDNAISTVIMCAILVGMTVLVNRSRTGLKMLIVAVDILDVCTWGVLLFVKLPGVSTVTPHMLWDNWFAFIVMNAALIYTQTRLNDDNTYIWNVATRATVDALTQIPNFGTFRNELQKDYDQYYDTDDVLTMITLDVDHFKSFNDQYGHLAGNQILRSVGRFLNDVVSPFPGAVACRVGGEEFNLLLPDVTLDQATRIAKGMQARMAEQVIHYNEHRMSITISLGVAQLSHQDEQATDFYQRADELLYQAKAQGRN</sequence>
<dbReference type="SUPFAM" id="SSF55073">
    <property type="entry name" value="Nucleotide cyclase"/>
    <property type="match status" value="1"/>
</dbReference>
<dbReference type="Pfam" id="PF00990">
    <property type="entry name" value="GGDEF"/>
    <property type="match status" value="1"/>
</dbReference>
<keyword evidence="1" id="KW-1133">Transmembrane helix</keyword>
<proteinExistence type="predicted"/>
<accession>A0A1B2IV66</accession>
<dbReference type="InterPro" id="IPR050469">
    <property type="entry name" value="Diguanylate_Cyclase"/>
</dbReference>
<dbReference type="AlphaFoldDB" id="A0A1B2IV66"/>
<evidence type="ECO:0000313" key="3">
    <source>
        <dbReference type="EMBL" id="ANZ65943.1"/>
    </source>
</evidence>
<keyword evidence="1" id="KW-0812">Transmembrane</keyword>
<feature type="transmembrane region" description="Helical" evidence="1">
    <location>
        <begin position="75"/>
        <end position="93"/>
    </location>
</feature>
<dbReference type="GO" id="GO:0005886">
    <property type="term" value="C:plasma membrane"/>
    <property type="evidence" value="ECO:0007669"/>
    <property type="project" value="TreeGrafter"/>
</dbReference>
<dbReference type="FunFam" id="3.30.70.270:FF:000001">
    <property type="entry name" value="Diguanylate cyclase domain protein"/>
    <property type="match status" value="1"/>
</dbReference>
<feature type="transmembrane region" description="Helical" evidence="1">
    <location>
        <begin position="98"/>
        <end position="116"/>
    </location>
</feature>
<feature type="transmembrane region" description="Helical" evidence="1">
    <location>
        <begin position="180"/>
        <end position="198"/>
    </location>
</feature>
<evidence type="ECO:0000259" key="2">
    <source>
        <dbReference type="PROSITE" id="PS50887"/>
    </source>
</evidence>
<feature type="transmembrane region" description="Helical" evidence="1">
    <location>
        <begin position="122"/>
        <end position="140"/>
    </location>
</feature>
<dbReference type="InterPro" id="IPR043128">
    <property type="entry name" value="Rev_trsase/Diguanyl_cyclase"/>
</dbReference>
<dbReference type="STRING" id="240427.AYR62_01455"/>
<dbReference type="InterPro" id="IPR000160">
    <property type="entry name" value="GGDEF_dom"/>
</dbReference>
<dbReference type="EMBL" id="CP014924">
    <property type="protein sequence ID" value="ANZ65943.1"/>
    <property type="molecule type" value="Genomic_DNA"/>
</dbReference>
<dbReference type="PROSITE" id="PS50887">
    <property type="entry name" value="GGDEF"/>
    <property type="match status" value="1"/>
</dbReference>
<evidence type="ECO:0000313" key="4">
    <source>
        <dbReference type="Proteomes" id="UP000093267"/>
    </source>
</evidence>
<dbReference type="GO" id="GO:1902201">
    <property type="term" value="P:negative regulation of bacterial-type flagellum-dependent cell motility"/>
    <property type="evidence" value="ECO:0007669"/>
    <property type="project" value="TreeGrafter"/>
</dbReference>
<keyword evidence="4" id="KW-1185">Reference proteome</keyword>
<reference evidence="3 4" key="1">
    <citation type="submission" date="2016-03" db="EMBL/GenBank/DDBJ databases">
        <title>Pediococcus and Lactobacillus from brewery environment - whole genome sequencing and assembly.</title>
        <authorList>
            <person name="Behr J."/>
            <person name="Geissler A.J."/>
            <person name="Vogel R.F."/>
        </authorList>
    </citation>
    <scope>NUCLEOTIDE SEQUENCE [LARGE SCALE GENOMIC DNA]</scope>
    <source>
        <strain evidence="3 4">TMW 1.1995</strain>
    </source>
</reference>
<dbReference type="SMART" id="SM00267">
    <property type="entry name" value="GGDEF"/>
    <property type="match status" value="1"/>
</dbReference>
<dbReference type="KEGG" id="lpd:AYR62_01455"/>
<feature type="transmembrane region" description="Helical" evidence="1">
    <location>
        <begin position="6"/>
        <end position="29"/>
    </location>
</feature>
<dbReference type="NCBIfam" id="TIGR00254">
    <property type="entry name" value="GGDEF"/>
    <property type="match status" value="1"/>
</dbReference>
<dbReference type="CDD" id="cd01949">
    <property type="entry name" value="GGDEF"/>
    <property type="match status" value="1"/>
</dbReference>
<feature type="transmembrane region" description="Helical" evidence="1">
    <location>
        <begin position="50"/>
        <end position="69"/>
    </location>
</feature>
<keyword evidence="1" id="KW-0472">Membrane</keyword>
<dbReference type="InterPro" id="IPR029787">
    <property type="entry name" value="Nucleotide_cyclase"/>
</dbReference>
<evidence type="ECO:0000256" key="1">
    <source>
        <dbReference type="SAM" id="Phobius"/>
    </source>
</evidence>
<dbReference type="Gene3D" id="3.30.70.270">
    <property type="match status" value="1"/>
</dbReference>
<dbReference type="GO" id="GO:0043709">
    <property type="term" value="P:cell adhesion involved in single-species biofilm formation"/>
    <property type="evidence" value="ECO:0007669"/>
    <property type="project" value="TreeGrafter"/>
</dbReference>
<feature type="domain" description="GGDEF" evidence="2">
    <location>
        <begin position="246"/>
        <end position="374"/>
    </location>
</feature>
<dbReference type="RefSeq" id="WP_065901214.1">
    <property type="nucleotide sequence ID" value="NZ_CP014912.1"/>
</dbReference>
<dbReference type="PANTHER" id="PTHR45138:SF9">
    <property type="entry name" value="DIGUANYLATE CYCLASE DGCM-RELATED"/>
    <property type="match status" value="1"/>
</dbReference>
<gene>
    <name evidence="3" type="ORF">AYR63_01495</name>
</gene>
<dbReference type="Proteomes" id="UP000093267">
    <property type="component" value="Chromosome"/>
</dbReference>
<name>A0A1B2IV66_9LACO</name>
<dbReference type="GO" id="GO:0052621">
    <property type="term" value="F:diguanylate cyclase activity"/>
    <property type="evidence" value="ECO:0007669"/>
    <property type="project" value="TreeGrafter"/>
</dbReference>
<feature type="transmembrane region" description="Helical" evidence="1">
    <location>
        <begin position="147"/>
        <end position="168"/>
    </location>
</feature>